<accession>A0A8H6KI36</accession>
<reference evidence="2" key="1">
    <citation type="journal article" date="2020" name="Phytopathology">
        <title>Genome Sequence Resources of Colletotrichum truncatum, C. plurivorum, C. musicola, and C. sojae: Four Species Pathogenic to Soybean (Glycine max).</title>
        <authorList>
            <person name="Rogerio F."/>
            <person name="Boufleur T.R."/>
            <person name="Ciampi-Guillardi M."/>
            <person name="Sukno S.A."/>
            <person name="Thon M.R."/>
            <person name="Massola Junior N.S."/>
            <person name="Baroncelli R."/>
        </authorList>
    </citation>
    <scope>NUCLEOTIDE SEQUENCE</scope>
    <source>
        <strain evidence="2">LFN0074</strain>
    </source>
</reference>
<dbReference type="SUPFAM" id="SSF81383">
    <property type="entry name" value="F-box domain"/>
    <property type="match status" value="1"/>
</dbReference>
<dbReference type="Proteomes" id="UP000639643">
    <property type="component" value="Unassembled WGS sequence"/>
</dbReference>
<dbReference type="EMBL" id="WIGM01000248">
    <property type="protein sequence ID" value="KAF6831969.1"/>
    <property type="molecule type" value="Genomic_DNA"/>
</dbReference>
<dbReference type="InterPro" id="IPR056867">
    <property type="entry name" value="LRR_15"/>
</dbReference>
<dbReference type="Pfam" id="PF12937">
    <property type="entry name" value="F-box-like"/>
    <property type="match status" value="1"/>
</dbReference>
<dbReference type="InterPro" id="IPR032675">
    <property type="entry name" value="LRR_dom_sf"/>
</dbReference>
<name>A0A8H6KI36_9PEZI</name>
<proteinExistence type="predicted"/>
<dbReference type="OrthoDB" id="4191831at2759"/>
<evidence type="ECO:0000259" key="1">
    <source>
        <dbReference type="PROSITE" id="PS50181"/>
    </source>
</evidence>
<feature type="domain" description="F-box" evidence="1">
    <location>
        <begin position="1"/>
        <end position="46"/>
    </location>
</feature>
<dbReference type="InterPro" id="IPR036047">
    <property type="entry name" value="F-box-like_dom_sf"/>
</dbReference>
<sequence length="464" mass="52549">MAALLQFPTEILDQILGHLPCADLAALCRVHRTFHLAAEPLLYNSVELSWTKKENPPVVQLLRTILSRPALASHVRRVELLGRDFDLTRRNPYPNDIIRNLPPKVTIASDEQKIFTHAIEDLPLPYVSSWEEELRAGTMDAMVALLWMSVPNIKSLRMESNFTIEARLVGNLFRSAVCERSYTDFPSFVDLQDVIYDSRHSQFRGRCFPQGNTHEVLPLFYLPAARSLDLFVDTPPSGVFDWPAGPPNLSNLTSLRLSMLRETSLEKVLSSTPCLKSLRWEWYYGPSYSRLPWGQTIDLDQVASALAHVRDTLESLDITAWADYGTPSDIELGPLEIWGTLRPLASLSKLRNLTAPWCFVAGFAPDTGLRLEDVVPSSVESLVLKNSLMSIEAWEWEDYEMVELFPPFFESRRDVGRQLRELEVVVKASGASTEWAETSVARPRLAEICSEHNVKLKITTTRLL</sequence>
<evidence type="ECO:0000313" key="2">
    <source>
        <dbReference type="EMBL" id="KAF6831969.1"/>
    </source>
</evidence>
<evidence type="ECO:0000313" key="3">
    <source>
        <dbReference type="Proteomes" id="UP000639643"/>
    </source>
</evidence>
<dbReference type="Pfam" id="PF24969">
    <property type="entry name" value="LRR_15"/>
    <property type="match status" value="1"/>
</dbReference>
<dbReference type="AlphaFoldDB" id="A0A8H6KI36"/>
<comment type="caution">
    <text evidence="2">The sequence shown here is derived from an EMBL/GenBank/DDBJ whole genome shotgun (WGS) entry which is preliminary data.</text>
</comment>
<keyword evidence="3" id="KW-1185">Reference proteome</keyword>
<protein>
    <submittedName>
        <fullName evidence="2">F-box domain protein</fullName>
    </submittedName>
</protein>
<organism evidence="2 3">
    <name type="scientific">Colletotrichum musicola</name>
    <dbReference type="NCBI Taxonomy" id="2175873"/>
    <lineage>
        <taxon>Eukaryota</taxon>
        <taxon>Fungi</taxon>
        <taxon>Dikarya</taxon>
        <taxon>Ascomycota</taxon>
        <taxon>Pezizomycotina</taxon>
        <taxon>Sordariomycetes</taxon>
        <taxon>Hypocreomycetidae</taxon>
        <taxon>Glomerellales</taxon>
        <taxon>Glomerellaceae</taxon>
        <taxon>Colletotrichum</taxon>
        <taxon>Colletotrichum orchidearum species complex</taxon>
    </lineage>
</organism>
<gene>
    <name evidence="2" type="ORF">CMUS01_07123</name>
</gene>
<dbReference type="InterPro" id="IPR001810">
    <property type="entry name" value="F-box_dom"/>
</dbReference>
<dbReference type="Gene3D" id="3.80.10.10">
    <property type="entry name" value="Ribonuclease Inhibitor"/>
    <property type="match status" value="1"/>
</dbReference>
<dbReference type="PROSITE" id="PS50181">
    <property type="entry name" value="FBOX"/>
    <property type="match status" value="1"/>
</dbReference>